<dbReference type="EC" id="2.7.7.101" evidence="12"/>
<proteinExistence type="inferred from homology"/>
<comment type="subunit">
    <text evidence="12">Monomer. Interacts with DnaB.</text>
</comment>
<dbReference type="NCBIfam" id="TIGR01391">
    <property type="entry name" value="dnaG"/>
    <property type="match status" value="1"/>
</dbReference>
<dbReference type="AlphaFoldDB" id="A0A9X0QAZ2"/>
<dbReference type="CDD" id="cd03364">
    <property type="entry name" value="TOPRIM_DnaG_primases"/>
    <property type="match status" value="1"/>
</dbReference>
<dbReference type="Gene3D" id="3.40.1360.10">
    <property type="match status" value="1"/>
</dbReference>
<evidence type="ECO:0000256" key="5">
    <source>
        <dbReference type="ARBA" id="ARBA00022705"/>
    </source>
</evidence>
<dbReference type="InterPro" id="IPR006295">
    <property type="entry name" value="DNA_primase_DnaG"/>
</dbReference>
<dbReference type="SUPFAM" id="SSF57783">
    <property type="entry name" value="Zinc beta-ribbon"/>
    <property type="match status" value="1"/>
</dbReference>
<dbReference type="InterPro" id="IPR034151">
    <property type="entry name" value="TOPRIM_DnaG_bac"/>
</dbReference>
<feature type="zinc finger region" description="CHC2-type" evidence="12 14">
    <location>
        <begin position="44"/>
        <end position="68"/>
    </location>
</feature>
<evidence type="ECO:0000256" key="14">
    <source>
        <dbReference type="PIRSR" id="PIRSR002811-1"/>
    </source>
</evidence>
<keyword evidence="1 12" id="KW-0240">DNA-directed RNA polymerase</keyword>
<dbReference type="InterPro" id="IPR037068">
    <property type="entry name" value="DNA_primase_core_N_sf"/>
</dbReference>
<dbReference type="GO" id="GO:0000428">
    <property type="term" value="C:DNA-directed RNA polymerase complex"/>
    <property type="evidence" value="ECO:0007669"/>
    <property type="project" value="UniProtKB-KW"/>
</dbReference>
<dbReference type="Pfam" id="PF10410">
    <property type="entry name" value="DnaB_bind"/>
    <property type="match status" value="1"/>
</dbReference>
<keyword evidence="4 12" id="KW-0548">Nucleotidyltransferase</keyword>
<dbReference type="GO" id="GO:0006269">
    <property type="term" value="P:DNA replication, synthesis of primer"/>
    <property type="evidence" value="ECO:0007669"/>
    <property type="project" value="UniProtKB-UniRule"/>
</dbReference>
<dbReference type="EMBL" id="JACHEB010000001">
    <property type="protein sequence ID" value="MBB5327161.1"/>
    <property type="molecule type" value="Genomic_DNA"/>
</dbReference>
<dbReference type="InterPro" id="IPR013264">
    <property type="entry name" value="DNAG_N"/>
</dbReference>
<evidence type="ECO:0000256" key="10">
    <source>
        <dbReference type="ARBA" id="ARBA00023125"/>
    </source>
</evidence>
<dbReference type="PANTHER" id="PTHR30313">
    <property type="entry name" value="DNA PRIMASE"/>
    <property type="match status" value="1"/>
</dbReference>
<comment type="catalytic activity">
    <reaction evidence="12">
        <text>ssDNA + n NTP = ssDNA/pppN(pN)n-1 hybrid + (n-1) diphosphate.</text>
        <dbReference type="EC" id="2.7.7.101"/>
    </reaction>
</comment>
<comment type="similarity">
    <text evidence="12 13">Belongs to the DnaG primase family.</text>
</comment>
<dbReference type="GO" id="GO:0005737">
    <property type="term" value="C:cytoplasm"/>
    <property type="evidence" value="ECO:0007669"/>
    <property type="project" value="TreeGrafter"/>
</dbReference>
<evidence type="ECO:0000256" key="6">
    <source>
        <dbReference type="ARBA" id="ARBA00022723"/>
    </source>
</evidence>
<comment type="domain">
    <text evidence="12">Contains an N-terminal zinc-binding domain, a central core domain that contains the primase activity, and a C-terminal DnaB-binding domain.</text>
</comment>
<comment type="caution">
    <text evidence="16">The sequence shown here is derived from an EMBL/GenBank/DDBJ whole genome shotgun (WGS) entry which is preliminary data.</text>
</comment>
<dbReference type="Gene3D" id="3.90.980.10">
    <property type="entry name" value="DNA primase, catalytic core, N-terminal domain"/>
    <property type="match status" value="1"/>
</dbReference>
<dbReference type="PIRSF" id="PIRSF002811">
    <property type="entry name" value="DnaG"/>
    <property type="match status" value="1"/>
</dbReference>
<accession>A0A9X0QAZ2</accession>
<evidence type="ECO:0000256" key="8">
    <source>
        <dbReference type="ARBA" id="ARBA00022833"/>
    </source>
</evidence>
<dbReference type="GO" id="GO:0008270">
    <property type="term" value="F:zinc ion binding"/>
    <property type="evidence" value="ECO:0007669"/>
    <property type="project" value="UniProtKB-UniRule"/>
</dbReference>
<dbReference type="HAMAP" id="MF_00974">
    <property type="entry name" value="DNA_primase_DnaG"/>
    <property type="match status" value="1"/>
</dbReference>
<keyword evidence="7 12" id="KW-0863">Zinc-finger</keyword>
<keyword evidence="5 12" id="KW-0235">DNA replication</keyword>
<sequence>MNAPRNTMSDNFAQTVKQQADIVRIIGDYIKLRKSGAQNYTGLCPFHKEKTGSFSVNATHNYFYCFGCHEKGDVFTFVMKLENISFPEAIRVVATKCGIPLPKREFSSPEEAREAGTRRQLIDIHEAATQYFEAALKAPEAARAREYLTGRGVTADTIAKFRIGYAPDDFNHMREQLAKHFPDEILRTSGLFSAKEQNDGGQGQLYARFRKRITFPIANEQGKTIAFTARALDAEDEKGRPIAKYLNSPETALYSKGQVLFNLDKAKADIRTLGFALLVEGQMDCISVYMAGIKGVLATSGTAFTEMQIRLLSRFTKRVIVNFDPDTAGTTATEKSIALLTEEDFEVKIVTLEGGLDPDRYIREQGVQQYMAALRNAKRHSDYLIDRAREQFPGRTSDAKVKALNFLLPHIRRMPNRIQRDEFAADAAQKLGIDSAILRQELKQAAAQRVESVRSHTHDPASETERVLLRALVLPETDPARVLAAEQLIQHPEWYDSLPAAALLESLANAPAPPNPLDSAPDQPSRVLLARTLQDTEDPDTASNAQSMTERVENALETLKYRQLERRQRELRTLIAEADRQADHAMLATLTAEKLQIDRKLREQ</sequence>
<comment type="cofactor">
    <cofactor evidence="12 13 14">
        <name>Zn(2+)</name>
        <dbReference type="ChEBI" id="CHEBI:29105"/>
    </cofactor>
    <text evidence="12 13 14">Binds 1 zinc ion per monomer.</text>
</comment>
<dbReference type="Pfam" id="PF01807">
    <property type="entry name" value="Zn_ribbon_DnaG"/>
    <property type="match status" value="1"/>
</dbReference>
<keyword evidence="6 12" id="KW-0479">Metal-binding</keyword>
<dbReference type="GO" id="GO:0003899">
    <property type="term" value="F:DNA-directed RNA polymerase activity"/>
    <property type="evidence" value="ECO:0007669"/>
    <property type="project" value="UniProtKB-UniRule"/>
</dbReference>
<evidence type="ECO:0000256" key="2">
    <source>
        <dbReference type="ARBA" id="ARBA00022515"/>
    </source>
</evidence>
<evidence type="ECO:0000256" key="7">
    <source>
        <dbReference type="ARBA" id="ARBA00022771"/>
    </source>
</evidence>
<dbReference type="InterPro" id="IPR002694">
    <property type="entry name" value="Znf_CHC2"/>
</dbReference>
<gene>
    <name evidence="12" type="primary">dnaG</name>
    <name evidence="16" type="ORF">HDF14_000755</name>
</gene>
<evidence type="ECO:0000256" key="1">
    <source>
        <dbReference type="ARBA" id="ARBA00022478"/>
    </source>
</evidence>
<evidence type="ECO:0000256" key="4">
    <source>
        <dbReference type="ARBA" id="ARBA00022695"/>
    </source>
</evidence>
<dbReference type="GO" id="GO:1990077">
    <property type="term" value="C:primosome complex"/>
    <property type="evidence" value="ECO:0007669"/>
    <property type="project" value="UniProtKB-KW"/>
</dbReference>
<dbReference type="SUPFAM" id="SSF56731">
    <property type="entry name" value="DNA primase core"/>
    <property type="match status" value="1"/>
</dbReference>
<evidence type="ECO:0000256" key="12">
    <source>
        <dbReference type="HAMAP-Rule" id="MF_00974"/>
    </source>
</evidence>
<evidence type="ECO:0000313" key="16">
    <source>
        <dbReference type="EMBL" id="MBB5327161.1"/>
    </source>
</evidence>
<keyword evidence="9" id="KW-0460">Magnesium</keyword>
<organism evidence="16 17">
    <name type="scientific">Tunturiibacter gelidiferens</name>
    <dbReference type="NCBI Taxonomy" id="3069689"/>
    <lineage>
        <taxon>Bacteria</taxon>
        <taxon>Pseudomonadati</taxon>
        <taxon>Acidobacteriota</taxon>
        <taxon>Terriglobia</taxon>
        <taxon>Terriglobales</taxon>
        <taxon>Acidobacteriaceae</taxon>
        <taxon>Tunturiibacter</taxon>
    </lineage>
</organism>
<keyword evidence="10 12" id="KW-0238">DNA-binding</keyword>
<evidence type="ECO:0000256" key="13">
    <source>
        <dbReference type="PIRNR" id="PIRNR002811"/>
    </source>
</evidence>
<keyword evidence="8 12" id="KW-0862">Zinc</keyword>
<evidence type="ECO:0000256" key="3">
    <source>
        <dbReference type="ARBA" id="ARBA00022679"/>
    </source>
</evidence>
<dbReference type="Gene3D" id="3.90.580.10">
    <property type="entry name" value="Zinc finger, CHC2-type domain"/>
    <property type="match status" value="1"/>
</dbReference>
<dbReference type="InterPro" id="IPR030846">
    <property type="entry name" value="DnaG_bac"/>
</dbReference>
<keyword evidence="3 12" id="KW-0808">Transferase</keyword>
<name>A0A9X0QAZ2_9BACT</name>
<keyword evidence="11 12" id="KW-0804">Transcription</keyword>
<evidence type="ECO:0000256" key="11">
    <source>
        <dbReference type="ARBA" id="ARBA00023163"/>
    </source>
</evidence>
<dbReference type="InterPro" id="IPR036977">
    <property type="entry name" value="DNA_primase_Znf_CHC2"/>
</dbReference>
<keyword evidence="17" id="KW-1185">Reference proteome</keyword>
<reference evidence="16 17" key="1">
    <citation type="submission" date="2020-08" db="EMBL/GenBank/DDBJ databases">
        <title>Genomic Encyclopedia of Type Strains, Phase IV (KMG-V): Genome sequencing to study the core and pangenomes of soil and plant-associated prokaryotes.</title>
        <authorList>
            <person name="Whitman W."/>
        </authorList>
    </citation>
    <scope>NUCLEOTIDE SEQUENCE [LARGE SCALE GENOMIC DNA]</scope>
    <source>
        <strain evidence="16 17">X5P2</strain>
    </source>
</reference>
<protein>
    <recommendedName>
        <fullName evidence="12 13">DNA primase</fullName>
        <ecNumber evidence="12">2.7.7.101</ecNumber>
    </recommendedName>
</protein>
<dbReference type="PROSITE" id="PS50880">
    <property type="entry name" value="TOPRIM"/>
    <property type="match status" value="1"/>
</dbReference>
<keyword evidence="2 12" id="KW-0639">Primosome</keyword>
<dbReference type="SMART" id="SM00400">
    <property type="entry name" value="ZnF_CHCC"/>
    <property type="match status" value="1"/>
</dbReference>
<dbReference type="InterPro" id="IPR050219">
    <property type="entry name" value="DnaG_primase"/>
</dbReference>
<dbReference type="Pfam" id="PF08275">
    <property type="entry name" value="DNAG_N"/>
    <property type="match status" value="1"/>
</dbReference>
<evidence type="ECO:0000259" key="15">
    <source>
        <dbReference type="PROSITE" id="PS50880"/>
    </source>
</evidence>
<dbReference type="InterPro" id="IPR019475">
    <property type="entry name" value="DNA_primase_DnaB-bd"/>
</dbReference>
<dbReference type="GO" id="GO:0003677">
    <property type="term" value="F:DNA binding"/>
    <property type="evidence" value="ECO:0007669"/>
    <property type="project" value="UniProtKB-KW"/>
</dbReference>
<dbReference type="Proteomes" id="UP000535182">
    <property type="component" value="Unassembled WGS sequence"/>
</dbReference>
<dbReference type="InterPro" id="IPR006171">
    <property type="entry name" value="TOPRIM_dom"/>
</dbReference>
<comment type="function">
    <text evidence="12 13">RNA polymerase that catalyzes the synthesis of short RNA molecules used as primers for DNA polymerase during DNA replication.</text>
</comment>
<feature type="domain" description="Toprim" evidence="15">
    <location>
        <begin position="274"/>
        <end position="355"/>
    </location>
</feature>
<dbReference type="PANTHER" id="PTHR30313:SF2">
    <property type="entry name" value="DNA PRIMASE"/>
    <property type="match status" value="1"/>
</dbReference>
<evidence type="ECO:0000313" key="17">
    <source>
        <dbReference type="Proteomes" id="UP000535182"/>
    </source>
</evidence>
<evidence type="ECO:0000256" key="9">
    <source>
        <dbReference type="ARBA" id="ARBA00022842"/>
    </source>
</evidence>
<dbReference type="Pfam" id="PF13155">
    <property type="entry name" value="Toprim_2"/>
    <property type="match status" value="1"/>
</dbReference>
<dbReference type="FunFam" id="3.90.580.10:FF:000001">
    <property type="entry name" value="DNA primase"/>
    <property type="match status" value="1"/>
</dbReference>
<dbReference type="SMART" id="SM00493">
    <property type="entry name" value="TOPRIM"/>
    <property type="match status" value="1"/>
</dbReference>